<reference evidence="2 3" key="1">
    <citation type="journal article" date="2015" name="Genome Announc.">
        <title>Genome sequence and annotation of Trichoderma parareesei, the ancestor of the cellulase producer Trichoderma reesei.</title>
        <authorList>
            <person name="Yang D."/>
            <person name="Pomraning K."/>
            <person name="Kopchinskiy A."/>
            <person name="Karimi Aghcheh R."/>
            <person name="Atanasova L."/>
            <person name="Chenthamara K."/>
            <person name="Baker S.E."/>
            <person name="Zhang R."/>
            <person name="Shen Q."/>
            <person name="Freitag M."/>
            <person name="Kubicek C.P."/>
            <person name="Druzhinina I.S."/>
        </authorList>
    </citation>
    <scope>NUCLEOTIDE SEQUENCE [LARGE SCALE GENOMIC DNA]</scope>
    <source>
        <strain evidence="2 3">CBS 125925</strain>
    </source>
</reference>
<evidence type="ECO:0000313" key="2">
    <source>
        <dbReference type="EMBL" id="OTA07074.1"/>
    </source>
</evidence>
<evidence type="ECO:0000256" key="1">
    <source>
        <dbReference type="SAM" id="MobiDB-lite"/>
    </source>
</evidence>
<gene>
    <name evidence="2" type="ORF">A9Z42_0079330</name>
</gene>
<sequence>MSQPTTPITPPAKEPNPSDISKAAREGLEDIITLNNLDSAIVSPAIEKRAQFPLETWESASKDPEIFIALASEMHRRVFVDTKYAEALKRIEELTAIEFKPRYGGYLASSLQELQNSLRRLAAVAPDFAGKLGQCTEQGVEVFHKFKRKLLPSLRRIDGQRSWPGFTV</sequence>
<dbReference type="EMBL" id="LFMI01000748">
    <property type="protein sequence ID" value="OTA07074.1"/>
    <property type="molecule type" value="Genomic_DNA"/>
</dbReference>
<name>A0A2H3A7C2_TRIPA</name>
<dbReference type="AlphaFoldDB" id="A0A2H3A7C2"/>
<organism evidence="2 3">
    <name type="scientific">Trichoderma parareesei</name>
    <name type="common">Filamentous fungus</name>
    <dbReference type="NCBI Taxonomy" id="858221"/>
    <lineage>
        <taxon>Eukaryota</taxon>
        <taxon>Fungi</taxon>
        <taxon>Dikarya</taxon>
        <taxon>Ascomycota</taxon>
        <taxon>Pezizomycotina</taxon>
        <taxon>Sordariomycetes</taxon>
        <taxon>Hypocreomycetidae</taxon>
        <taxon>Hypocreales</taxon>
        <taxon>Hypocreaceae</taxon>
        <taxon>Trichoderma</taxon>
    </lineage>
</organism>
<feature type="region of interest" description="Disordered" evidence="1">
    <location>
        <begin position="1"/>
        <end position="21"/>
    </location>
</feature>
<comment type="caution">
    <text evidence="2">The sequence shown here is derived from an EMBL/GenBank/DDBJ whole genome shotgun (WGS) entry which is preliminary data.</text>
</comment>
<accession>A0A2H3A7C2</accession>
<keyword evidence="3" id="KW-1185">Reference proteome</keyword>
<proteinExistence type="predicted"/>
<protein>
    <submittedName>
        <fullName evidence="2">Uncharacterized protein</fullName>
    </submittedName>
</protein>
<evidence type="ECO:0000313" key="3">
    <source>
        <dbReference type="Proteomes" id="UP000219286"/>
    </source>
</evidence>
<dbReference type="Proteomes" id="UP000219286">
    <property type="component" value="Unassembled WGS sequence"/>
</dbReference>